<evidence type="ECO:0000256" key="5">
    <source>
        <dbReference type="ARBA" id="ARBA00018266"/>
    </source>
</evidence>
<dbReference type="Proteomes" id="UP000263232">
    <property type="component" value="Chromosome"/>
</dbReference>
<accession>A0A347WLR2</accession>
<gene>
    <name evidence="16" type="primary">cdd</name>
    <name evidence="16" type="ORF">CL176_08410</name>
</gene>
<dbReference type="PANTHER" id="PTHR11644:SF2">
    <property type="entry name" value="CYTIDINE DEAMINASE"/>
    <property type="match status" value="1"/>
</dbReference>
<evidence type="ECO:0000313" key="16">
    <source>
        <dbReference type="EMBL" id="AXY26019.1"/>
    </source>
</evidence>
<evidence type="ECO:0000256" key="10">
    <source>
        <dbReference type="ARBA" id="ARBA00049252"/>
    </source>
</evidence>
<dbReference type="NCBIfam" id="NF004064">
    <property type="entry name" value="PRK05578.1"/>
    <property type="match status" value="1"/>
</dbReference>
<dbReference type="GO" id="GO:0004126">
    <property type="term" value="F:cytidine deaminase activity"/>
    <property type="evidence" value="ECO:0007669"/>
    <property type="project" value="UniProtKB-UniRule"/>
</dbReference>
<dbReference type="OrthoDB" id="9795347at2"/>
<comment type="cofactor">
    <cofactor evidence="1 13 14">
        <name>Zn(2+)</name>
        <dbReference type="ChEBI" id="CHEBI:29105"/>
    </cofactor>
</comment>
<feature type="binding site" evidence="13">
    <location>
        <position position="58"/>
    </location>
    <ligand>
        <name>Zn(2+)</name>
        <dbReference type="ChEBI" id="CHEBI:29105"/>
        <note>catalytic</note>
    </ligand>
</feature>
<evidence type="ECO:0000313" key="17">
    <source>
        <dbReference type="Proteomes" id="UP000263232"/>
    </source>
</evidence>
<keyword evidence="8 13" id="KW-0862">Zinc</keyword>
<keyword evidence="7 14" id="KW-0378">Hydrolase</keyword>
<evidence type="ECO:0000256" key="11">
    <source>
        <dbReference type="ARBA" id="ARBA00049558"/>
    </source>
</evidence>
<evidence type="ECO:0000256" key="4">
    <source>
        <dbReference type="ARBA" id="ARBA00012783"/>
    </source>
</evidence>
<evidence type="ECO:0000259" key="15">
    <source>
        <dbReference type="PROSITE" id="PS51747"/>
    </source>
</evidence>
<evidence type="ECO:0000256" key="1">
    <source>
        <dbReference type="ARBA" id="ARBA00001947"/>
    </source>
</evidence>
<dbReference type="GO" id="GO:0005829">
    <property type="term" value="C:cytosol"/>
    <property type="evidence" value="ECO:0007669"/>
    <property type="project" value="TreeGrafter"/>
</dbReference>
<evidence type="ECO:0000256" key="9">
    <source>
        <dbReference type="ARBA" id="ARBA00032005"/>
    </source>
</evidence>
<organism evidence="16 17">
    <name type="scientific">Suicoccus acidiformans</name>
    <dbReference type="NCBI Taxonomy" id="2036206"/>
    <lineage>
        <taxon>Bacteria</taxon>
        <taxon>Bacillati</taxon>
        <taxon>Bacillota</taxon>
        <taxon>Bacilli</taxon>
        <taxon>Lactobacillales</taxon>
        <taxon>Aerococcaceae</taxon>
        <taxon>Suicoccus</taxon>
    </lineage>
</organism>
<dbReference type="InterPro" id="IPR050202">
    <property type="entry name" value="Cyt/Deoxycyt_deaminase"/>
</dbReference>
<evidence type="ECO:0000256" key="14">
    <source>
        <dbReference type="RuleBase" id="RU364006"/>
    </source>
</evidence>
<evidence type="ECO:0000256" key="13">
    <source>
        <dbReference type="PIRSR" id="PIRSR606262-3"/>
    </source>
</evidence>
<evidence type="ECO:0000256" key="6">
    <source>
        <dbReference type="ARBA" id="ARBA00022723"/>
    </source>
</evidence>
<comment type="similarity">
    <text evidence="3 14">Belongs to the cytidine and deoxycytidylate deaminase family.</text>
</comment>
<dbReference type="Pfam" id="PF00383">
    <property type="entry name" value="dCMP_cyt_deam_1"/>
    <property type="match status" value="1"/>
</dbReference>
<evidence type="ECO:0000256" key="7">
    <source>
        <dbReference type="ARBA" id="ARBA00022801"/>
    </source>
</evidence>
<dbReference type="GO" id="GO:0042802">
    <property type="term" value="F:identical protein binding"/>
    <property type="evidence" value="ECO:0007669"/>
    <property type="project" value="UniProtKB-ARBA"/>
</dbReference>
<dbReference type="InterPro" id="IPR016192">
    <property type="entry name" value="APOBEC/CMP_deaminase_Zn-bd"/>
</dbReference>
<dbReference type="RefSeq" id="WP_118990918.1">
    <property type="nucleotide sequence ID" value="NZ_CP023434.1"/>
</dbReference>
<dbReference type="AlphaFoldDB" id="A0A347WLR2"/>
<reference evidence="16 17" key="1">
    <citation type="submission" date="2017-09" db="EMBL/GenBank/DDBJ databases">
        <title>Complete genome sequence of Oxytococcus suis strain ZY16052.</title>
        <authorList>
            <person name="Li F."/>
        </authorList>
    </citation>
    <scope>NUCLEOTIDE SEQUENCE [LARGE SCALE GENOMIC DNA]</scope>
    <source>
        <strain evidence="16 17">ZY16052</strain>
    </source>
</reference>
<dbReference type="FunFam" id="3.40.140.10:FF:000008">
    <property type="entry name" value="Cytidine deaminase"/>
    <property type="match status" value="1"/>
</dbReference>
<keyword evidence="6 13" id="KW-0479">Metal-binding</keyword>
<dbReference type="InterPro" id="IPR002125">
    <property type="entry name" value="CMP_dCMP_dom"/>
</dbReference>
<dbReference type="CDD" id="cd01283">
    <property type="entry name" value="cytidine_deaminase"/>
    <property type="match status" value="1"/>
</dbReference>
<evidence type="ECO:0000256" key="8">
    <source>
        <dbReference type="ARBA" id="ARBA00022833"/>
    </source>
</evidence>
<dbReference type="GO" id="GO:0055086">
    <property type="term" value="P:nucleobase-containing small molecule metabolic process"/>
    <property type="evidence" value="ECO:0007669"/>
    <property type="project" value="UniProtKB-ARBA"/>
</dbReference>
<dbReference type="InterPro" id="IPR016193">
    <property type="entry name" value="Cytidine_deaminase-like"/>
</dbReference>
<name>A0A347WLR2_9LACT</name>
<dbReference type="KEGG" id="abae:CL176_08410"/>
<comment type="catalytic activity">
    <reaction evidence="10 14">
        <text>2'-deoxycytidine + H2O + H(+) = 2'-deoxyuridine + NH4(+)</text>
        <dbReference type="Rhea" id="RHEA:13433"/>
        <dbReference type="ChEBI" id="CHEBI:15377"/>
        <dbReference type="ChEBI" id="CHEBI:15378"/>
        <dbReference type="ChEBI" id="CHEBI:15698"/>
        <dbReference type="ChEBI" id="CHEBI:16450"/>
        <dbReference type="ChEBI" id="CHEBI:28938"/>
        <dbReference type="EC" id="3.5.4.5"/>
    </reaction>
</comment>
<proteinExistence type="inferred from homology"/>
<dbReference type="PROSITE" id="PS00903">
    <property type="entry name" value="CYT_DCMP_DEAMINASES_1"/>
    <property type="match status" value="1"/>
</dbReference>
<evidence type="ECO:0000256" key="3">
    <source>
        <dbReference type="ARBA" id="ARBA00006576"/>
    </source>
</evidence>
<evidence type="ECO:0000256" key="12">
    <source>
        <dbReference type="PIRSR" id="PIRSR606262-1"/>
    </source>
</evidence>
<dbReference type="GO" id="GO:0008270">
    <property type="term" value="F:zinc ion binding"/>
    <property type="evidence" value="ECO:0007669"/>
    <property type="project" value="UniProtKB-UniRule"/>
</dbReference>
<dbReference type="Gene3D" id="3.40.140.10">
    <property type="entry name" value="Cytidine Deaminase, domain 2"/>
    <property type="match status" value="1"/>
</dbReference>
<comment type="function">
    <text evidence="2 14">This enzyme scavenges exogenous and endogenous cytidine and 2'-deoxycytidine for UMP synthesis.</text>
</comment>
<dbReference type="GO" id="GO:0072527">
    <property type="term" value="P:pyrimidine-containing compound metabolic process"/>
    <property type="evidence" value="ECO:0007669"/>
    <property type="project" value="UniProtKB-ARBA"/>
</dbReference>
<sequence length="137" mass="15365">MELTQKQVEVYMQEAREILHNSYSPYSNFPVGCTLLMKDGQVFHGVNVENVSFGATNCAERTAIFTAAAQGYRPHSIQAIFIAGKTEGFLPPCNICRQVLAEWADEATAVYLTREDQQIRQLSLKELIPNAFVSMDM</sequence>
<dbReference type="SUPFAM" id="SSF53927">
    <property type="entry name" value="Cytidine deaminase-like"/>
    <property type="match status" value="1"/>
</dbReference>
<feature type="binding site" evidence="13">
    <location>
        <position position="96"/>
    </location>
    <ligand>
        <name>Zn(2+)</name>
        <dbReference type="ChEBI" id="CHEBI:29105"/>
        <note>catalytic</note>
    </ligand>
</feature>
<keyword evidence="17" id="KW-1185">Reference proteome</keyword>
<feature type="active site" description="Proton donor" evidence="12">
    <location>
        <position position="60"/>
    </location>
</feature>
<protein>
    <recommendedName>
        <fullName evidence="5 14">Cytidine deaminase</fullName>
        <ecNumber evidence="4 14">3.5.4.5</ecNumber>
    </recommendedName>
    <alternativeName>
        <fullName evidence="9 14">Cytidine aminohydrolase</fullName>
    </alternativeName>
</protein>
<comment type="catalytic activity">
    <reaction evidence="11 14">
        <text>cytidine + H2O + H(+) = uridine + NH4(+)</text>
        <dbReference type="Rhea" id="RHEA:16069"/>
        <dbReference type="ChEBI" id="CHEBI:15377"/>
        <dbReference type="ChEBI" id="CHEBI:15378"/>
        <dbReference type="ChEBI" id="CHEBI:16704"/>
        <dbReference type="ChEBI" id="CHEBI:17562"/>
        <dbReference type="ChEBI" id="CHEBI:28938"/>
        <dbReference type="EC" id="3.5.4.5"/>
    </reaction>
</comment>
<dbReference type="NCBIfam" id="TIGR01354">
    <property type="entry name" value="cyt_deam_tetra"/>
    <property type="match status" value="1"/>
</dbReference>
<dbReference type="EC" id="3.5.4.5" evidence="4 14"/>
<dbReference type="PANTHER" id="PTHR11644">
    <property type="entry name" value="CYTIDINE DEAMINASE"/>
    <property type="match status" value="1"/>
</dbReference>
<evidence type="ECO:0000256" key="2">
    <source>
        <dbReference type="ARBA" id="ARBA00003949"/>
    </source>
</evidence>
<dbReference type="InterPro" id="IPR006262">
    <property type="entry name" value="Cyt_deam_tetra"/>
</dbReference>
<dbReference type="PROSITE" id="PS51747">
    <property type="entry name" value="CYT_DCMP_DEAMINASES_2"/>
    <property type="match status" value="1"/>
</dbReference>
<feature type="domain" description="CMP/dCMP-type deaminase" evidence="15">
    <location>
        <begin position="6"/>
        <end position="135"/>
    </location>
</feature>
<feature type="binding site" evidence="13">
    <location>
        <position position="93"/>
    </location>
    <ligand>
        <name>Zn(2+)</name>
        <dbReference type="ChEBI" id="CHEBI:29105"/>
        <note>catalytic</note>
    </ligand>
</feature>
<dbReference type="EMBL" id="CP023434">
    <property type="protein sequence ID" value="AXY26019.1"/>
    <property type="molecule type" value="Genomic_DNA"/>
</dbReference>